<comment type="function">
    <text evidence="7">Acts as an adapter for the XPO1/CRM1-mediated export of the 60S ribosomal subunit.</text>
</comment>
<evidence type="ECO:0000256" key="3">
    <source>
        <dbReference type="ARBA" id="ARBA00022448"/>
    </source>
</evidence>
<dbReference type="Pfam" id="PF04981">
    <property type="entry name" value="NMD3"/>
    <property type="match status" value="1"/>
</dbReference>
<feature type="domain" description="Nmd3 N-terminal" evidence="9">
    <location>
        <begin position="10"/>
        <end position="244"/>
    </location>
</feature>
<evidence type="ECO:0000256" key="6">
    <source>
        <dbReference type="ARBA" id="ARBA00023242"/>
    </source>
</evidence>
<evidence type="ECO:0000256" key="8">
    <source>
        <dbReference type="SAM" id="MobiDB-lite"/>
    </source>
</evidence>
<keyword evidence="4 7" id="KW-0963">Cytoplasm</keyword>
<dbReference type="Proteomes" id="UP001515480">
    <property type="component" value="Unassembled WGS sequence"/>
</dbReference>
<keyword evidence="13" id="KW-1185">Reference proteome</keyword>
<feature type="compositionally biased region" description="Basic and acidic residues" evidence="8">
    <location>
        <begin position="609"/>
        <end position="633"/>
    </location>
</feature>
<evidence type="ECO:0000256" key="7">
    <source>
        <dbReference type="RuleBase" id="RU364108"/>
    </source>
</evidence>
<evidence type="ECO:0000259" key="9">
    <source>
        <dbReference type="Pfam" id="PF04981"/>
    </source>
</evidence>
<comment type="subcellular location">
    <subcellularLocation>
        <location evidence="7">Cytoplasm</location>
    </subcellularLocation>
    <subcellularLocation>
        <location evidence="7">Nucleus</location>
    </subcellularLocation>
</comment>
<feature type="domain" description="60S ribosomal export protein NMD3 OB-fold" evidence="10">
    <location>
        <begin position="462"/>
        <end position="530"/>
    </location>
</feature>
<sequence>MAATPAPVACCLCGTKLPATRMIEGMCASCLNAQVDVTEGIERQLELEMCRTCEQKGTFRWHRNPQWVVLQPETAELLALCVKKIRGLKGVHVVDAAWVWTEPHSRRLKVKLTVQKEVLSGTTLRQSLLVEYVVKTRNCDRCNKEAAKDTWQAKVQLRQRAEHPKTLFALEQTIRQHKMARGVVKIERAKDGLDFSFSRRQDAQAFVGCIGSIAPAKVKPSTSVVATNARTGTSNVRHVWAVEVAPICRNDLVCLPRALSSAQGHVGPLALVSRVGHSIHLVDPTSGGTAEVSGEVYWRQPFAPLASRQHLSTFVVFDAELDEAPWQHAQSGGAGGKASRGEARRAGGKGVTGGEAGSLEAIHEARSAEETRQAEEGKEGMEAAEGMVWERGEKAQESTPEGGVEGQVGLVVGDGLRDEREGAHSSAGNLASFMAGEVTWKGNGYSVSRCSNSSRRGSSVRPWLMGDVTVARATDLGKNDQTACVRSHLCELLHAGDEVEGYDLEAMSHLMSDVHTAMKDELPALLLVQRKEQRPSRMKARSHRRRRHDGRRDSESCTTNTTYQDLDDLVDDDDDDEPMGADELAKLIGFMEKLGSASPNDGSDNNFSGEERASSERPSGERVSRESDTVELA</sequence>
<proteinExistence type="inferred from homology"/>
<comment type="similarity">
    <text evidence="1 7">Belongs to the NMD3 family.</text>
</comment>
<evidence type="ECO:0000256" key="1">
    <source>
        <dbReference type="ARBA" id="ARBA00009794"/>
    </source>
</evidence>
<dbReference type="InterPro" id="IPR048898">
    <property type="entry name" value="OB_NMD3"/>
</dbReference>
<dbReference type="GO" id="GO:0005737">
    <property type="term" value="C:cytoplasm"/>
    <property type="evidence" value="ECO:0007669"/>
    <property type="project" value="UniProtKB-SubCell"/>
</dbReference>
<feature type="region of interest" description="Disordered" evidence="8">
    <location>
        <begin position="530"/>
        <end position="633"/>
    </location>
</feature>
<reference evidence="12 13" key="1">
    <citation type="journal article" date="2024" name="Science">
        <title>Giant polyketide synthase enzymes in the biosynthesis of giant marine polyether toxins.</title>
        <authorList>
            <person name="Fallon T.R."/>
            <person name="Shende V.V."/>
            <person name="Wierzbicki I.H."/>
            <person name="Pendleton A.L."/>
            <person name="Watervoot N.F."/>
            <person name="Auber R.P."/>
            <person name="Gonzalez D.J."/>
            <person name="Wisecaver J.H."/>
            <person name="Moore B.S."/>
        </authorList>
    </citation>
    <scope>NUCLEOTIDE SEQUENCE [LARGE SCALE GENOMIC DNA]</scope>
    <source>
        <strain evidence="12 13">12B1</strain>
    </source>
</reference>
<evidence type="ECO:0000259" key="11">
    <source>
        <dbReference type="Pfam" id="PF21193"/>
    </source>
</evidence>
<dbReference type="GO" id="GO:0000055">
    <property type="term" value="P:ribosomal large subunit export from nucleus"/>
    <property type="evidence" value="ECO:0007669"/>
    <property type="project" value="TreeGrafter"/>
</dbReference>
<comment type="caution">
    <text evidence="12">The sequence shown here is derived from an EMBL/GenBank/DDBJ whole genome shotgun (WGS) entry which is preliminary data.</text>
</comment>
<evidence type="ECO:0000313" key="13">
    <source>
        <dbReference type="Proteomes" id="UP001515480"/>
    </source>
</evidence>
<feature type="compositionally biased region" description="Acidic residues" evidence="8">
    <location>
        <begin position="565"/>
        <end position="580"/>
    </location>
</feature>
<evidence type="ECO:0000256" key="5">
    <source>
        <dbReference type="ARBA" id="ARBA00022927"/>
    </source>
</evidence>
<feature type="region of interest" description="Disordered" evidence="8">
    <location>
        <begin position="327"/>
        <end position="381"/>
    </location>
</feature>
<evidence type="ECO:0000313" key="12">
    <source>
        <dbReference type="EMBL" id="KAL1518782.1"/>
    </source>
</evidence>
<protein>
    <recommendedName>
        <fullName evidence="2 7">60S ribosomal export protein NMD3</fullName>
    </recommendedName>
</protein>
<dbReference type="InterPro" id="IPR007064">
    <property type="entry name" value="Nmd3_N"/>
</dbReference>
<feature type="compositionally biased region" description="Basic residues" evidence="8">
    <location>
        <begin position="536"/>
        <end position="549"/>
    </location>
</feature>
<evidence type="ECO:0000256" key="2">
    <source>
        <dbReference type="ARBA" id="ARBA00017035"/>
    </source>
</evidence>
<dbReference type="GO" id="GO:0043023">
    <property type="term" value="F:ribosomal large subunit binding"/>
    <property type="evidence" value="ECO:0007669"/>
    <property type="project" value="InterPro"/>
</dbReference>
<feature type="compositionally biased region" description="Basic and acidic residues" evidence="8">
    <location>
        <begin position="361"/>
        <end position="381"/>
    </location>
</feature>
<dbReference type="InterPro" id="IPR048899">
    <property type="entry name" value="NMD_SH3"/>
</dbReference>
<keyword evidence="5 7" id="KW-0653">Protein transport</keyword>
<gene>
    <name evidence="12" type="ORF">AB1Y20_003066</name>
</gene>
<dbReference type="Pfam" id="PF21192">
    <property type="entry name" value="OB_NMD3"/>
    <property type="match status" value="1"/>
</dbReference>
<feature type="compositionally biased region" description="Polar residues" evidence="8">
    <location>
        <begin position="597"/>
        <end position="608"/>
    </location>
</feature>
<accession>A0AB34JDI1</accession>
<name>A0AB34JDI1_PRYPA</name>
<evidence type="ECO:0000256" key="4">
    <source>
        <dbReference type="ARBA" id="ARBA00022490"/>
    </source>
</evidence>
<keyword evidence="3 7" id="KW-0813">Transport</keyword>
<dbReference type="PANTHER" id="PTHR12746">
    <property type="entry name" value="NONSENSE-MEDIATED MRNA DECAY PROTEIN 3"/>
    <property type="match status" value="1"/>
</dbReference>
<organism evidence="12 13">
    <name type="scientific">Prymnesium parvum</name>
    <name type="common">Toxic golden alga</name>
    <dbReference type="NCBI Taxonomy" id="97485"/>
    <lineage>
        <taxon>Eukaryota</taxon>
        <taxon>Haptista</taxon>
        <taxon>Haptophyta</taxon>
        <taxon>Prymnesiophyceae</taxon>
        <taxon>Prymnesiales</taxon>
        <taxon>Prymnesiaceae</taxon>
        <taxon>Prymnesium</taxon>
    </lineage>
</organism>
<dbReference type="AlphaFoldDB" id="A0AB34JDI1"/>
<dbReference type="InterPro" id="IPR039768">
    <property type="entry name" value="Nmd3"/>
</dbReference>
<dbReference type="PANTHER" id="PTHR12746:SF2">
    <property type="entry name" value="60S RIBOSOMAL EXPORT PROTEIN NMD3"/>
    <property type="match status" value="1"/>
</dbReference>
<keyword evidence="6 7" id="KW-0539">Nucleus</keyword>
<evidence type="ECO:0000259" key="10">
    <source>
        <dbReference type="Pfam" id="PF21192"/>
    </source>
</evidence>
<dbReference type="GO" id="GO:0015031">
    <property type="term" value="P:protein transport"/>
    <property type="evidence" value="ECO:0007669"/>
    <property type="project" value="UniProtKB-KW"/>
</dbReference>
<dbReference type="GO" id="GO:0005634">
    <property type="term" value="C:nucleus"/>
    <property type="evidence" value="ECO:0007669"/>
    <property type="project" value="UniProtKB-SubCell"/>
</dbReference>
<dbReference type="EMBL" id="JBGBPQ010000010">
    <property type="protein sequence ID" value="KAL1518782.1"/>
    <property type="molecule type" value="Genomic_DNA"/>
</dbReference>
<feature type="domain" description="60S ribosomal export protein NMD3 SH3" evidence="11">
    <location>
        <begin position="247"/>
        <end position="293"/>
    </location>
</feature>
<dbReference type="Pfam" id="PF21193">
    <property type="entry name" value="NMD_SH3"/>
    <property type="match status" value="1"/>
</dbReference>